<dbReference type="Proteomes" id="UP000886700">
    <property type="component" value="Unplaced"/>
</dbReference>
<name>A0ABM2XAP8_MESAU</name>
<feature type="compositionally biased region" description="Polar residues" evidence="1">
    <location>
        <begin position="106"/>
        <end position="127"/>
    </location>
</feature>
<organism evidence="2 3">
    <name type="scientific">Mesocricetus auratus</name>
    <name type="common">Golden hamster</name>
    <dbReference type="NCBI Taxonomy" id="10036"/>
    <lineage>
        <taxon>Eukaryota</taxon>
        <taxon>Metazoa</taxon>
        <taxon>Chordata</taxon>
        <taxon>Craniata</taxon>
        <taxon>Vertebrata</taxon>
        <taxon>Euteleostomi</taxon>
        <taxon>Mammalia</taxon>
        <taxon>Eutheria</taxon>
        <taxon>Euarchontoglires</taxon>
        <taxon>Glires</taxon>
        <taxon>Rodentia</taxon>
        <taxon>Myomorpha</taxon>
        <taxon>Muroidea</taxon>
        <taxon>Cricetidae</taxon>
        <taxon>Cricetinae</taxon>
        <taxon>Mesocricetus</taxon>
    </lineage>
</organism>
<feature type="compositionally biased region" description="Polar residues" evidence="1">
    <location>
        <begin position="20"/>
        <end position="38"/>
    </location>
</feature>
<evidence type="ECO:0000313" key="2">
    <source>
        <dbReference type="Proteomes" id="UP000886700"/>
    </source>
</evidence>
<evidence type="ECO:0000256" key="1">
    <source>
        <dbReference type="SAM" id="MobiDB-lite"/>
    </source>
</evidence>
<sequence length="140" mass="15710">MGSIMDVSEETVETNKDLEASTSQEQQRNTVISSQNSPCAPGTAAGQPISARRGNVQRFYKRQRRHRQHRMPKKRLIEKYLIKVVRGGGMPSDQNHQHNVELGKNDPQQEGSSPSTRESTGDMTSPETQRDQDPSPPQRS</sequence>
<reference evidence="3" key="1">
    <citation type="submission" date="2025-08" db="UniProtKB">
        <authorList>
            <consortium name="RefSeq"/>
        </authorList>
    </citation>
    <scope>IDENTIFICATION</scope>
    <source>
        <tissue evidence="3">Liver</tissue>
    </source>
</reference>
<keyword evidence="2" id="KW-1185">Reference proteome</keyword>
<dbReference type="RefSeq" id="XP_040599911.1">
    <property type="nucleotide sequence ID" value="XM_040743977.1"/>
</dbReference>
<feature type="compositionally biased region" description="Basic residues" evidence="1">
    <location>
        <begin position="59"/>
        <end position="74"/>
    </location>
</feature>
<proteinExistence type="predicted"/>
<feature type="region of interest" description="Disordered" evidence="1">
    <location>
        <begin position="1"/>
        <end position="140"/>
    </location>
</feature>
<feature type="compositionally biased region" description="Basic and acidic residues" evidence="1">
    <location>
        <begin position="95"/>
        <end position="104"/>
    </location>
</feature>
<protein>
    <submittedName>
        <fullName evidence="3">Uncharacterized protein LOC101839355 isoform X3</fullName>
    </submittedName>
</protein>
<dbReference type="GeneID" id="101839355"/>
<gene>
    <name evidence="3" type="primary">LOC101839355</name>
</gene>
<accession>A0ABM2XAP8</accession>
<evidence type="ECO:0000313" key="3">
    <source>
        <dbReference type="RefSeq" id="XP_040599911.1"/>
    </source>
</evidence>